<dbReference type="Proteomes" id="UP000595046">
    <property type="component" value="Chromosome"/>
</dbReference>
<evidence type="ECO:0000259" key="2">
    <source>
        <dbReference type="Pfam" id="PF01464"/>
    </source>
</evidence>
<dbReference type="AlphaFoldDB" id="A0A7T1TAT0"/>
<protein>
    <submittedName>
        <fullName evidence="3">Transglycosylase SLT domain-containing protein</fullName>
    </submittedName>
</protein>
<organism evidence="3 4">
    <name type="scientific">Streptomyces bathyalis</name>
    <dbReference type="NCBI Taxonomy" id="2710756"/>
    <lineage>
        <taxon>Bacteria</taxon>
        <taxon>Bacillati</taxon>
        <taxon>Actinomycetota</taxon>
        <taxon>Actinomycetes</taxon>
        <taxon>Kitasatosporales</taxon>
        <taxon>Streptomycetaceae</taxon>
        <taxon>Streptomyces</taxon>
    </lineage>
</organism>
<evidence type="ECO:0000256" key="1">
    <source>
        <dbReference type="SAM" id="MobiDB-lite"/>
    </source>
</evidence>
<keyword evidence="4" id="KW-1185">Reference proteome</keyword>
<dbReference type="Gene3D" id="1.10.530.10">
    <property type="match status" value="1"/>
</dbReference>
<reference evidence="4" key="1">
    <citation type="submission" date="2020-02" db="EMBL/GenBank/DDBJ databases">
        <title>Streptomyces sp. ASO4wet.</title>
        <authorList>
            <person name="Risdian C."/>
            <person name="Landwehr W."/>
            <person name="Schupp P."/>
            <person name="Wink J."/>
        </authorList>
    </citation>
    <scope>NUCLEOTIDE SEQUENCE [LARGE SCALE GENOMIC DNA]</scope>
    <source>
        <strain evidence="4">ASO4wet</strain>
    </source>
</reference>
<dbReference type="SUPFAM" id="SSF53955">
    <property type="entry name" value="Lysozyme-like"/>
    <property type="match status" value="1"/>
</dbReference>
<dbReference type="InterPro" id="IPR008258">
    <property type="entry name" value="Transglycosylase_SLT_dom_1"/>
</dbReference>
<dbReference type="InterPro" id="IPR023346">
    <property type="entry name" value="Lysozyme-like_dom_sf"/>
</dbReference>
<sequence length="225" mass="24017">MSVPNPERHGRLSRLHKISAATGAAAVGVTAFAFTVVPGQKSSGSVTAGPEMAAKPVALQTAADSPAEQKASIDAQTSAANDRARAHAKAEARKKAEARAKARHEAAVKAERERELAASRSAERSKVKSPSGSPQQIARQIIGDETQFQCFSNIVEKESGWNVHAQNPSGAYGLVQALPGSKMASAGPDWRNNAATQVKWGLNYMKDRYGSPCGAWSFWQSNNWY</sequence>
<accession>A0A7T1TAT0</accession>
<dbReference type="RefSeq" id="WP_197353310.1">
    <property type="nucleotide sequence ID" value="NZ_CP048882.1"/>
</dbReference>
<feature type="compositionally biased region" description="Basic and acidic residues" evidence="1">
    <location>
        <begin position="82"/>
        <end position="126"/>
    </location>
</feature>
<name>A0A7T1TAT0_9ACTN</name>
<evidence type="ECO:0000313" key="4">
    <source>
        <dbReference type="Proteomes" id="UP000595046"/>
    </source>
</evidence>
<feature type="domain" description="Transglycosylase SLT" evidence="2">
    <location>
        <begin position="150"/>
        <end position="214"/>
    </location>
</feature>
<dbReference type="Pfam" id="PF01464">
    <property type="entry name" value="SLT"/>
    <property type="match status" value="1"/>
</dbReference>
<dbReference type="KEGG" id="sbat:G4Z16_27485"/>
<evidence type="ECO:0000313" key="3">
    <source>
        <dbReference type="EMBL" id="QPP09538.1"/>
    </source>
</evidence>
<dbReference type="EMBL" id="CP048882">
    <property type="protein sequence ID" value="QPP09538.1"/>
    <property type="molecule type" value="Genomic_DNA"/>
</dbReference>
<gene>
    <name evidence="3" type="ORF">G4Z16_27485</name>
</gene>
<feature type="region of interest" description="Disordered" evidence="1">
    <location>
        <begin position="57"/>
        <end position="136"/>
    </location>
</feature>
<proteinExistence type="predicted"/>